<evidence type="ECO:0000313" key="2">
    <source>
        <dbReference type="Proteomes" id="UP000295252"/>
    </source>
</evidence>
<sequence>MAKSQSRHGFSSVTINFSNILEKFTVNFVHFQVVVPLLLREIAAEFSSSLCRSSVDLNMRLLQNNSISGHIPLEMVPVVSQGL</sequence>
<proteinExistence type="predicted"/>
<name>A0A068V4E3_COFCA</name>
<accession>A0A068V4E3</accession>
<evidence type="ECO:0000313" key="1">
    <source>
        <dbReference type="EMBL" id="CDP14703.1"/>
    </source>
</evidence>
<dbReference type="EMBL" id="HG739175">
    <property type="protein sequence ID" value="CDP14703.1"/>
    <property type="molecule type" value="Genomic_DNA"/>
</dbReference>
<gene>
    <name evidence="1" type="ORF">GSCOC_T00042121001</name>
</gene>
<reference evidence="2" key="1">
    <citation type="journal article" date="2014" name="Science">
        <title>The coffee genome provides insight into the convergent evolution of caffeine biosynthesis.</title>
        <authorList>
            <person name="Denoeud F."/>
            <person name="Carretero-Paulet L."/>
            <person name="Dereeper A."/>
            <person name="Droc G."/>
            <person name="Guyot R."/>
            <person name="Pietrella M."/>
            <person name="Zheng C."/>
            <person name="Alberti A."/>
            <person name="Anthony F."/>
            <person name="Aprea G."/>
            <person name="Aury J.M."/>
            <person name="Bento P."/>
            <person name="Bernard M."/>
            <person name="Bocs S."/>
            <person name="Campa C."/>
            <person name="Cenci A."/>
            <person name="Combes M.C."/>
            <person name="Crouzillat D."/>
            <person name="Da Silva C."/>
            <person name="Daddiego L."/>
            <person name="De Bellis F."/>
            <person name="Dussert S."/>
            <person name="Garsmeur O."/>
            <person name="Gayraud T."/>
            <person name="Guignon V."/>
            <person name="Jahn K."/>
            <person name="Jamilloux V."/>
            <person name="Joet T."/>
            <person name="Labadie K."/>
            <person name="Lan T."/>
            <person name="Leclercq J."/>
            <person name="Lepelley M."/>
            <person name="Leroy T."/>
            <person name="Li L.T."/>
            <person name="Librado P."/>
            <person name="Lopez L."/>
            <person name="Munoz A."/>
            <person name="Noel B."/>
            <person name="Pallavicini A."/>
            <person name="Perrotta G."/>
            <person name="Poncet V."/>
            <person name="Pot D."/>
            <person name="Priyono X."/>
            <person name="Rigoreau M."/>
            <person name="Rouard M."/>
            <person name="Rozas J."/>
            <person name="Tranchant-Dubreuil C."/>
            <person name="VanBuren R."/>
            <person name="Zhang Q."/>
            <person name="Andrade A.C."/>
            <person name="Argout X."/>
            <person name="Bertrand B."/>
            <person name="de Kochko A."/>
            <person name="Graziosi G."/>
            <person name="Henry R.J."/>
            <person name="Jayarama X."/>
            <person name="Ming R."/>
            <person name="Nagai C."/>
            <person name="Rounsley S."/>
            <person name="Sankoff D."/>
            <person name="Giuliano G."/>
            <person name="Albert V.A."/>
            <person name="Wincker P."/>
            <person name="Lashermes P."/>
        </authorList>
    </citation>
    <scope>NUCLEOTIDE SEQUENCE [LARGE SCALE GENOMIC DNA]</scope>
    <source>
        <strain evidence="2">cv. DH200-94</strain>
    </source>
</reference>
<keyword evidence="2" id="KW-1185">Reference proteome</keyword>
<protein>
    <submittedName>
        <fullName evidence="1">Uncharacterized protein</fullName>
    </submittedName>
</protein>
<dbReference type="AlphaFoldDB" id="A0A068V4E3"/>
<organism evidence="1 2">
    <name type="scientific">Coffea canephora</name>
    <name type="common">Robusta coffee</name>
    <dbReference type="NCBI Taxonomy" id="49390"/>
    <lineage>
        <taxon>Eukaryota</taxon>
        <taxon>Viridiplantae</taxon>
        <taxon>Streptophyta</taxon>
        <taxon>Embryophyta</taxon>
        <taxon>Tracheophyta</taxon>
        <taxon>Spermatophyta</taxon>
        <taxon>Magnoliopsida</taxon>
        <taxon>eudicotyledons</taxon>
        <taxon>Gunneridae</taxon>
        <taxon>Pentapetalae</taxon>
        <taxon>asterids</taxon>
        <taxon>lamiids</taxon>
        <taxon>Gentianales</taxon>
        <taxon>Rubiaceae</taxon>
        <taxon>Ixoroideae</taxon>
        <taxon>Gardenieae complex</taxon>
        <taxon>Bertiereae - Coffeeae clade</taxon>
        <taxon>Coffeeae</taxon>
        <taxon>Coffea</taxon>
    </lineage>
</organism>
<dbReference type="Proteomes" id="UP000295252">
    <property type="component" value="Chromosome VII"/>
</dbReference>
<dbReference type="InParanoid" id="A0A068V4E3"/>
<dbReference type="Gramene" id="CDP14703">
    <property type="protein sequence ID" value="CDP14703"/>
    <property type="gene ID" value="GSCOC_T00042121001"/>
</dbReference>